<protein>
    <recommendedName>
        <fullName evidence="2">BTB domain-containing protein</fullName>
    </recommendedName>
</protein>
<dbReference type="Proteomes" id="UP001497457">
    <property type="component" value="Chromosome 2b"/>
</dbReference>
<reference evidence="3 4" key="2">
    <citation type="submission" date="2024-10" db="EMBL/GenBank/DDBJ databases">
        <authorList>
            <person name="Ryan C."/>
        </authorList>
    </citation>
    <scope>NUCLEOTIDE SEQUENCE [LARGE SCALE GENOMIC DNA]</scope>
</reference>
<dbReference type="SMART" id="SM00225">
    <property type="entry name" value="BTB"/>
    <property type="match status" value="1"/>
</dbReference>
<organism evidence="3 4">
    <name type="scientific">Urochloa decumbens</name>
    <dbReference type="NCBI Taxonomy" id="240449"/>
    <lineage>
        <taxon>Eukaryota</taxon>
        <taxon>Viridiplantae</taxon>
        <taxon>Streptophyta</taxon>
        <taxon>Embryophyta</taxon>
        <taxon>Tracheophyta</taxon>
        <taxon>Spermatophyta</taxon>
        <taxon>Magnoliopsida</taxon>
        <taxon>Liliopsida</taxon>
        <taxon>Poales</taxon>
        <taxon>Poaceae</taxon>
        <taxon>PACMAD clade</taxon>
        <taxon>Panicoideae</taxon>
        <taxon>Panicodae</taxon>
        <taxon>Paniceae</taxon>
        <taxon>Melinidinae</taxon>
        <taxon>Urochloa</taxon>
    </lineage>
</organism>
<proteinExistence type="predicted"/>
<dbReference type="InterPro" id="IPR000210">
    <property type="entry name" value="BTB/POZ_dom"/>
</dbReference>
<dbReference type="SUPFAM" id="SSF50998">
    <property type="entry name" value="Quinoprotein alcohol dehydrogenase-like"/>
    <property type="match status" value="1"/>
</dbReference>
<sequence>MCTPTPAASGRGRVRLNVGGRVFETTASTLAAAGRDTMLGAMIDTSWNSTPHSPAGPAEYFIDRDPSSFAVLLDLLRTGALHVPPGLPEPTLYREALYYGLLDRVRAARMGCFDGDRLRLSASVPGRAAGDPTAVRAAPDGGCCVAHGGAVVRVYNWMLEERRPVYSLSHAPVNDAAYLDAATLLLAARDQPSGRRGGEDGGGGGVAAFSALTGEPRHRFRVAHGNQRRSFTAGALAVDAAGSSTRVFASCKGRLNEYGVAVWDASTGEQAGFFYEPPGCALGDAERLQCLDGTSSTLMVATMFPRADASSVALLDFRDRSIAWSWSEAGTPASLEEKRAVDAVAMEDGRTVCVVNQYDDLGFLDIRKSGAAGSVRWRSRSKLLAAMVGGGKKKKEKGGGEETCYPKLAAHGGQLFASTGDAISVFSGPDYVLTSTLRGGGGDGGAICDFSIGGDRLFVLHSEENVFDVWETPPLPII</sequence>
<dbReference type="InterPro" id="IPR003131">
    <property type="entry name" value="T1-type_BTB"/>
</dbReference>
<dbReference type="InterPro" id="IPR057441">
    <property type="entry name" value="Beta_prop_At2g24240"/>
</dbReference>
<accession>A0ABC8ZZ11</accession>
<gene>
    <name evidence="3" type="ORF">URODEC1_LOCUS48922</name>
</gene>
<reference evidence="4" key="1">
    <citation type="submission" date="2024-06" db="EMBL/GenBank/DDBJ databases">
        <authorList>
            <person name="Ryan C."/>
        </authorList>
    </citation>
    <scope>NUCLEOTIDE SEQUENCE [LARGE SCALE GENOMIC DNA]</scope>
</reference>
<dbReference type="PANTHER" id="PTHR14499:SF77">
    <property type="entry name" value="OS02G0612700 PROTEIN"/>
    <property type="match status" value="1"/>
</dbReference>
<comment type="pathway">
    <text evidence="1">Protein modification; protein ubiquitination.</text>
</comment>
<dbReference type="Gene3D" id="3.30.710.10">
    <property type="entry name" value="Potassium Channel Kv1.1, Chain A"/>
    <property type="match status" value="1"/>
</dbReference>
<evidence type="ECO:0000313" key="3">
    <source>
        <dbReference type="EMBL" id="CAL4968274.1"/>
    </source>
</evidence>
<dbReference type="Pfam" id="PF25279">
    <property type="entry name" value="Beta_prop_At2g24240"/>
    <property type="match status" value="1"/>
</dbReference>
<feature type="domain" description="BTB" evidence="2">
    <location>
        <begin position="12"/>
        <end position="117"/>
    </location>
</feature>
<evidence type="ECO:0000313" key="4">
    <source>
        <dbReference type="Proteomes" id="UP001497457"/>
    </source>
</evidence>
<evidence type="ECO:0000259" key="2">
    <source>
        <dbReference type="SMART" id="SM00225"/>
    </source>
</evidence>
<name>A0ABC8ZZ11_9POAL</name>
<dbReference type="InterPro" id="IPR015943">
    <property type="entry name" value="WD40/YVTN_repeat-like_dom_sf"/>
</dbReference>
<dbReference type="SUPFAM" id="SSF54695">
    <property type="entry name" value="POZ domain"/>
    <property type="match status" value="1"/>
</dbReference>
<dbReference type="EMBL" id="OZ075112">
    <property type="protein sequence ID" value="CAL4968274.1"/>
    <property type="molecule type" value="Genomic_DNA"/>
</dbReference>
<dbReference type="AlphaFoldDB" id="A0ABC8ZZ11"/>
<dbReference type="InterPro" id="IPR011047">
    <property type="entry name" value="Quinoprotein_ADH-like_sf"/>
</dbReference>
<keyword evidence="4" id="KW-1185">Reference proteome</keyword>
<dbReference type="Pfam" id="PF02214">
    <property type="entry name" value="BTB_2"/>
    <property type="match status" value="1"/>
</dbReference>
<evidence type="ECO:0000256" key="1">
    <source>
        <dbReference type="ARBA" id="ARBA00004906"/>
    </source>
</evidence>
<dbReference type="PANTHER" id="PTHR14499">
    <property type="entry name" value="POTASSIUM CHANNEL TETRAMERIZATION DOMAIN-CONTAINING"/>
    <property type="match status" value="1"/>
</dbReference>
<dbReference type="CDD" id="cd18316">
    <property type="entry name" value="BTB_POZ_KCTD-like"/>
    <property type="match status" value="1"/>
</dbReference>
<dbReference type="InterPro" id="IPR011333">
    <property type="entry name" value="SKP1/BTB/POZ_sf"/>
</dbReference>
<dbReference type="Gene3D" id="2.130.10.10">
    <property type="entry name" value="YVTN repeat-like/Quinoprotein amine dehydrogenase"/>
    <property type="match status" value="1"/>
</dbReference>